<dbReference type="Proteomes" id="UP000314983">
    <property type="component" value="Chromosome 6"/>
</dbReference>
<reference evidence="2" key="1">
    <citation type="journal article" date="2014" name="Science">
        <title>Nonhuman genetics. Genomic basis for the convergent evolution of electric organs.</title>
        <authorList>
            <person name="Gallant J.R."/>
            <person name="Traeger L.L."/>
            <person name="Volkening J.D."/>
            <person name="Moffett H."/>
            <person name="Chen P.H."/>
            <person name="Novina C.D."/>
            <person name="Phillips G.N.Jr."/>
            <person name="Anand R."/>
            <person name="Wells G.B."/>
            <person name="Pinch M."/>
            <person name="Guth R."/>
            <person name="Unguez G.A."/>
            <person name="Albert J.S."/>
            <person name="Zakon H.H."/>
            <person name="Samanta M.P."/>
            <person name="Sussman M.R."/>
        </authorList>
    </citation>
    <scope>NUCLEOTIDE SEQUENCE [LARGE SCALE GENOMIC DNA]</scope>
</reference>
<protein>
    <submittedName>
        <fullName evidence="1">Uncharacterized protein</fullName>
    </submittedName>
</protein>
<dbReference type="SUPFAM" id="SSF52058">
    <property type="entry name" value="L domain-like"/>
    <property type="match status" value="1"/>
</dbReference>
<keyword evidence="2" id="KW-1185">Reference proteome</keyword>
<dbReference type="InterPro" id="IPR032675">
    <property type="entry name" value="LRR_dom_sf"/>
</dbReference>
<reference evidence="1" key="5">
    <citation type="submission" date="2025-09" db="UniProtKB">
        <authorList>
            <consortium name="Ensembl"/>
        </authorList>
    </citation>
    <scope>IDENTIFICATION</scope>
</reference>
<accession>A0A4W4F882</accession>
<name>A0A4W4F882_ELEEL</name>
<dbReference type="Gene3D" id="3.80.10.10">
    <property type="entry name" value="Ribonuclease Inhibitor"/>
    <property type="match status" value="1"/>
</dbReference>
<reference evidence="2" key="2">
    <citation type="journal article" date="2017" name="Sci. Adv.">
        <title>A tail of two voltages: Proteomic comparison of the three electric organs of the electric eel.</title>
        <authorList>
            <person name="Traeger L.L."/>
            <person name="Sabat G."/>
            <person name="Barrett-Wilt G.A."/>
            <person name="Wells G.B."/>
            <person name="Sussman M.R."/>
        </authorList>
    </citation>
    <scope>NUCLEOTIDE SEQUENCE [LARGE SCALE GENOMIC DNA]</scope>
</reference>
<evidence type="ECO:0000313" key="1">
    <source>
        <dbReference type="Ensembl" id="ENSEEEP00000020856.2"/>
    </source>
</evidence>
<reference evidence="1" key="3">
    <citation type="submission" date="2020-05" db="EMBL/GenBank/DDBJ databases">
        <title>Electrophorus electricus (electric eel) genome, fEleEle1, primary haplotype.</title>
        <authorList>
            <person name="Myers G."/>
            <person name="Meyer A."/>
            <person name="Fedrigo O."/>
            <person name="Formenti G."/>
            <person name="Rhie A."/>
            <person name="Tracey A."/>
            <person name="Sims Y."/>
            <person name="Jarvis E.D."/>
        </authorList>
    </citation>
    <scope>NUCLEOTIDE SEQUENCE [LARGE SCALE GENOMIC DNA]</scope>
</reference>
<dbReference type="Ensembl" id="ENSEEET00000021089.2">
    <property type="protein sequence ID" value="ENSEEEP00000020856.2"/>
    <property type="gene ID" value="ENSEEEG00000010166.2"/>
</dbReference>
<dbReference type="AlphaFoldDB" id="A0A4W4F882"/>
<sequence length="89" mass="10217">PHPDLTLKLLFITYNHALNGLTDNLSIEKPTADGYDCSDLDLSFVPNQITESTKSLDFSFNYLLALYNSTFQRLKNLVSLDLTRLEDFW</sequence>
<organism evidence="1 2">
    <name type="scientific">Electrophorus electricus</name>
    <name type="common">Electric eel</name>
    <name type="synonym">Gymnotus electricus</name>
    <dbReference type="NCBI Taxonomy" id="8005"/>
    <lineage>
        <taxon>Eukaryota</taxon>
        <taxon>Metazoa</taxon>
        <taxon>Chordata</taxon>
        <taxon>Craniata</taxon>
        <taxon>Vertebrata</taxon>
        <taxon>Euteleostomi</taxon>
        <taxon>Actinopterygii</taxon>
        <taxon>Neopterygii</taxon>
        <taxon>Teleostei</taxon>
        <taxon>Ostariophysi</taxon>
        <taxon>Gymnotiformes</taxon>
        <taxon>Gymnotoidei</taxon>
        <taxon>Gymnotidae</taxon>
        <taxon>Electrophorus</taxon>
    </lineage>
</organism>
<evidence type="ECO:0000313" key="2">
    <source>
        <dbReference type="Proteomes" id="UP000314983"/>
    </source>
</evidence>
<reference evidence="1" key="4">
    <citation type="submission" date="2025-08" db="UniProtKB">
        <authorList>
            <consortium name="Ensembl"/>
        </authorList>
    </citation>
    <scope>IDENTIFICATION</scope>
</reference>
<proteinExistence type="predicted"/>
<dbReference type="GeneTree" id="ENSGT01060000253590"/>